<comment type="cofactor">
    <cofactor evidence="1">
        <name>Zn(2+)</name>
        <dbReference type="ChEBI" id="CHEBI:29105"/>
    </cofactor>
</comment>
<dbReference type="PROSITE" id="PS00903">
    <property type="entry name" value="CYT_DCMP_DEAMINASES_1"/>
    <property type="match status" value="1"/>
</dbReference>
<dbReference type="Proteomes" id="UP000095009">
    <property type="component" value="Unassembled WGS sequence"/>
</dbReference>
<evidence type="ECO:0000256" key="4">
    <source>
        <dbReference type="ARBA" id="ARBA00022694"/>
    </source>
</evidence>
<dbReference type="FunFam" id="3.40.140.10:FF:000039">
    <property type="entry name" value="tRNA-specific adenosine deaminase"/>
    <property type="match status" value="1"/>
</dbReference>
<dbReference type="GO" id="GO:0002100">
    <property type="term" value="P:tRNA wobble adenosine to inosine editing"/>
    <property type="evidence" value="ECO:0007669"/>
    <property type="project" value="TreeGrafter"/>
</dbReference>
<dbReference type="PROSITE" id="PS51747">
    <property type="entry name" value="CYT_DCMP_DEAMINASES_2"/>
    <property type="match status" value="1"/>
</dbReference>
<dbReference type="InterPro" id="IPR016193">
    <property type="entry name" value="Cytidine_deaminase-like"/>
</dbReference>
<dbReference type="InterPro" id="IPR002125">
    <property type="entry name" value="CMP_dCMP_dom"/>
</dbReference>
<evidence type="ECO:0000256" key="2">
    <source>
        <dbReference type="ARBA" id="ARBA00010669"/>
    </source>
</evidence>
<dbReference type="GO" id="GO:0052717">
    <property type="term" value="F:tRNA-specific adenosine-34 deaminase activity"/>
    <property type="evidence" value="ECO:0007669"/>
    <property type="project" value="UniProtKB-EC"/>
</dbReference>
<dbReference type="InterPro" id="IPR016192">
    <property type="entry name" value="APOBEC/CMP_deaminase_Zn-bd"/>
</dbReference>
<dbReference type="CDD" id="cd01285">
    <property type="entry name" value="nucleoside_deaminase"/>
    <property type="match status" value="1"/>
</dbReference>
<keyword evidence="5" id="KW-0479">Metal-binding</keyword>
<protein>
    <recommendedName>
        <fullName evidence="3">tRNA(adenine(34)) deaminase</fullName>
        <ecNumber evidence="3">3.5.4.33</ecNumber>
    </recommendedName>
</protein>
<evidence type="ECO:0000256" key="5">
    <source>
        <dbReference type="ARBA" id="ARBA00022723"/>
    </source>
</evidence>
<dbReference type="GO" id="GO:0005634">
    <property type="term" value="C:nucleus"/>
    <property type="evidence" value="ECO:0007669"/>
    <property type="project" value="TreeGrafter"/>
</dbReference>
<dbReference type="GO" id="GO:0008270">
    <property type="term" value="F:zinc ion binding"/>
    <property type="evidence" value="ECO:0007669"/>
    <property type="project" value="InterPro"/>
</dbReference>
<evidence type="ECO:0000256" key="1">
    <source>
        <dbReference type="ARBA" id="ARBA00001947"/>
    </source>
</evidence>
<dbReference type="EC" id="3.5.4.33" evidence="3"/>
<evidence type="ECO:0000313" key="11">
    <source>
        <dbReference type="Proteomes" id="UP000095009"/>
    </source>
</evidence>
<evidence type="ECO:0000259" key="9">
    <source>
        <dbReference type="PROSITE" id="PS51747"/>
    </source>
</evidence>
<dbReference type="EMBL" id="KV454409">
    <property type="protein sequence ID" value="ODQ65940.1"/>
    <property type="molecule type" value="Genomic_DNA"/>
</dbReference>
<comment type="catalytic activity">
    <reaction evidence="8">
        <text>adenosine(34) in tRNA + H2O + H(+) = inosine(34) in tRNA + NH4(+)</text>
        <dbReference type="Rhea" id="RHEA:43168"/>
        <dbReference type="Rhea" id="RHEA-COMP:10373"/>
        <dbReference type="Rhea" id="RHEA-COMP:10374"/>
        <dbReference type="ChEBI" id="CHEBI:15377"/>
        <dbReference type="ChEBI" id="CHEBI:15378"/>
        <dbReference type="ChEBI" id="CHEBI:28938"/>
        <dbReference type="ChEBI" id="CHEBI:74411"/>
        <dbReference type="ChEBI" id="CHEBI:82852"/>
        <dbReference type="EC" id="3.5.4.33"/>
    </reaction>
</comment>
<dbReference type="AlphaFoldDB" id="A0A1E3PKX8"/>
<dbReference type="GO" id="GO:0005737">
    <property type="term" value="C:cytoplasm"/>
    <property type="evidence" value="ECO:0007669"/>
    <property type="project" value="TreeGrafter"/>
</dbReference>
<evidence type="ECO:0000313" key="10">
    <source>
        <dbReference type="EMBL" id="ODQ65940.1"/>
    </source>
</evidence>
<accession>A0A1E3PKX8</accession>
<reference evidence="10 11" key="1">
    <citation type="journal article" date="2016" name="Proc. Natl. Acad. Sci. U.S.A.">
        <title>Comparative genomics of biotechnologically important yeasts.</title>
        <authorList>
            <person name="Riley R."/>
            <person name="Haridas S."/>
            <person name="Wolfe K.H."/>
            <person name="Lopes M.R."/>
            <person name="Hittinger C.T."/>
            <person name="Goeker M."/>
            <person name="Salamov A.A."/>
            <person name="Wisecaver J.H."/>
            <person name="Long T.M."/>
            <person name="Calvey C.H."/>
            <person name="Aerts A.L."/>
            <person name="Barry K.W."/>
            <person name="Choi C."/>
            <person name="Clum A."/>
            <person name="Coughlan A.Y."/>
            <person name="Deshpande S."/>
            <person name="Douglass A.P."/>
            <person name="Hanson S.J."/>
            <person name="Klenk H.-P."/>
            <person name="LaButti K.M."/>
            <person name="Lapidus A."/>
            <person name="Lindquist E.A."/>
            <person name="Lipzen A.M."/>
            <person name="Meier-Kolthoff J.P."/>
            <person name="Ohm R.A."/>
            <person name="Otillar R.P."/>
            <person name="Pangilinan J.L."/>
            <person name="Peng Y."/>
            <person name="Rokas A."/>
            <person name="Rosa C.A."/>
            <person name="Scheuner C."/>
            <person name="Sibirny A.A."/>
            <person name="Slot J.C."/>
            <person name="Stielow J.B."/>
            <person name="Sun H."/>
            <person name="Kurtzman C.P."/>
            <person name="Blackwell M."/>
            <person name="Grigoriev I.V."/>
            <person name="Jeffries T.W."/>
        </authorList>
    </citation>
    <scope>NUCLEOTIDE SEQUENCE [LARGE SCALE GENOMIC DNA]</scope>
    <source>
        <strain evidence="10 11">DSM 6958</strain>
    </source>
</reference>
<dbReference type="GO" id="GO:0052718">
    <property type="term" value="C:tRNA-specific adenosine-34 deaminase complex"/>
    <property type="evidence" value="ECO:0007669"/>
    <property type="project" value="UniProtKB-ARBA"/>
</dbReference>
<dbReference type="PANTHER" id="PTHR11079">
    <property type="entry name" value="CYTOSINE DEAMINASE FAMILY MEMBER"/>
    <property type="match status" value="1"/>
</dbReference>
<keyword evidence="7" id="KW-0862">Zinc</keyword>
<organism evidence="10 11">
    <name type="scientific">Nadsonia fulvescens var. elongata DSM 6958</name>
    <dbReference type="NCBI Taxonomy" id="857566"/>
    <lineage>
        <taxon>Eukaryota</taxon>
        <taxon>Fungi</taxon>
        <taxon>Dikarya</taxon>
        <taxon>Ascomycota</taxon>
        <taxon>Saccharomycotina</taxon>
        <taxon>Dipodascomycetes</taxon>
        <taxon>Dipodascales</taxon>
        <taxon>Dipodascales incertae sedis</taxon>
        <taxon>Nadsonia</taxon>
    </lineage>
</organism>
<feature type="non-terminal residue" evidence="10">
    <location>
        <position position="180"/>
    </location>
</feature>
<evidence type="ECO:0000256" key="8">
    <source>
        <dbReference type="ARBA" id="ARBA00048045"/>
    </source>
</evidence>
<dbReference type="Gene3D" id="3.40.140.10">
    <property type="entry name" value="Cytidine Deaminase, domain 2"/>
    <property type="match status" value="1"/>
</dbReference>
<proteinExistence type="inferred from homology"/>
<gene>
    <name evidence="10" type="ORF">NADFUDRAFT_7868</name>
</gene>
<keyword evidence="11" id="KW-1185">Reference proteome</keyword>
<sequence>MREALIMAQLALDSNEVPVGAVFVHEGQIIGRGMNDTNRSLCGTRHAEFLGIETILKSHPASIFSEVDLYVTVEPCIMCAAALRQLNIRAVYYGCANDRFGGCGSVLWVNTNSAPERLYKAYPGFYREDAIMLLRRFYVQENDTAPEPKVKKSRELKFEFEMLDYTAYIETEEEFVRVYG</sequence>
<keyword evidence="4" id="KW-0819">tRNA processing</keyword>
<dbReference type="STRING" id="857566.A0A1E3PKX8"/>
<name>A0A1E3PKX8_9ASCO</name>
<evidence type="ECO:0000256" key="6">
    <source>
        <dbReference type="ARBA" id="ARBA00022801"/>
    </source>
</evidence>
<dbReference type="OrthoDB" id="1701769at2759"/>
<dbReference type="PANTHER" id="PTHR11079:SF149">
    <property type="entry name" value="TRNA-SPECIFIC ADENOSINE DEAMINASE 2"/>
    <property type="match status" value="1"/>
</dbReference>
<dbReference type="SUPFAM" id="SSF53927">
    <property type="entry name" value="Cytidine deaminase-like"/>
    <property type="match status" value="1"/>
</dbReference>
<dbReference type="Pfam" id="PF00383">
    <property type="entry name" value="dCMP_cyt_deam_1"/>
    <property type="match status" value="1"/>
</dbReference>
<feature type="domain" description="CMP/dCMP-type deaminase" evidence="9">
    <location>
        <begin position="1"/>
        <end position="105"/>
    </location>
</feature>
<keyword evidence="6" id="KW-0378">Hydrolase</keyword>
<evidence type="ECO:0000256" key="7">
    <source>
        <dbReference type="ARBA" id="ARBA00022833"/>
    </source>
</evidence>
<evidence type="ECO:0000256" key="3">
    <source>
        <dbReference type="ARBA" id="ARBA00012740"/>
    </source>
</evidence>
<comment type="similarity">
    <text evidence="2">Belongs to the cytidine and deoxycytidylate deaminase family. ADAT2 subfamily.</text>
</comment>